<comment type="function">
    <text evidence="8">Probable phosphatase which plays a redundant role with gsp-4 in spermatogenesis by regulating sister chromatid segregation during meiosis. In addition, involved in sperm motility by controlling the dynamic disassembly of major sperm proteins (MSP) in the spermatozoan pseudopodium.</text>
</comment>
<dbReference type="SUPFAM" id="SSF56300">
    <property type="entry name" value="Metallo-dependent phosphatases"/>
    <property type="match status" value="1"/>
</dbReference>
<keyword evidence="2" id="KW-0479">Metal-binding</keyword>
<feature type="domain" description="Serine/threonine specific protein phosphatases" evidence="10">
    <location>
        <begin position="118"/>
        <end position="123"/>
    </location>
</feature>
<dbReference type="GO" id="GO:0005634">
    <property type="term" value="C:nucleus"/>
    <property type="evidence" value="ECO:0007669"/>
    <property type="project" value="TreeGrafter"/>
</dbReference>
<protein>
    <recommendedName>
        <fullName evidence="9">Serine/threonine-protein phosphatase</fullName>
        <ecNumber evidence="9">3.1.3.16</ecNumber>
    </recommendedName>
</protein>
<dbReference type="InterPro" id="IPR050341">
    <property type="entry name" value="PP1_catalytic_subunit"/>
</dbReference>
<reference evidence="11" key="1">
    <citation type="submission" date="2021-02" db="EMBL/GenBank/DDBJ databases">
        <authorList>
            <person name="Nowell W R."/>
        </authorList>
    </citation>
    <scope>NUCLEOTIDE SEQUENCE</scope>
</reference>
<dbReference type="GO" id="GO:0007060">
    <property type="term" value="P:male meiosis chromosome segregation"/>
    <property type="evidence" value="ECO:0007669"/>
    <property type="project" value="UniProtKB-ARBA"/>
</dbReference>
<dbReference type="PROSITE" id="PS00125">
    <property type="entry name" value="SER_THR_PHOSPHATASE"/>
    <property type="match status" value="1"/>
</dbReference>
<dbReference type="InterPro" id="IPR031675">
    <property type="entry name" value="STPPase_N"/>
</dbReference>
<keyword evidence="4" id="KW-0904">Protein phosphatase</keyword>
<dbReference type="EC" id="3.1.3.16" evidence="9"/>
<dbReference type="Pfam" id="PF16891">
    <property type="entry name" value="STPPase_N"/>
    <property type="match status" value="1"/>
</dbReference>
<evidence type="ECO:0000256" key="2">
    <source>
        <dbReference type="ARBA" id="ARBA00022723"/>
    </source>
</evidence>
<evidence type="ECO:0000256" key="1">
    <source>
        <dbReference type="ARBA" id="ARBA00008294"/>
    </source>
</evidence>
<keyword evidence="5" id="KW-0464">Manganese</keyword>
<dbReference type="PANTHER" id="PTHR11668">
    <property type="entry name" value="SERINE/THREONINE PROTEIN PHOSPHATASE"/>
    <property type="match status" value="1"/>
</dbReference>
<dbReference type="InterPro" id="IPR029052">
    <property type="entry name" value="Metallo-depent_PP-like"/>
</dbReference>
<dbReference type="AlphaFoldDB" id="A0A816KVR4"/>
<comment type="catalytic activity">
    <reaction evidence="7 9">
        <text>O-phospho-L-threonyl-[protein] + H2O = L-threonyl-[protein] + phosphate</text>
        <dbReference type="Rhea" id="RHEA:47004"/>
        <dbReference type="Rhea" id="RHEA-COMP:11060"/>
        <dbReference type="Rhea" id="RHEA-COMP:11605"/>
        <dbReference type="ChEBI" id="CHEBI:15377"/>
        <dbReference type="ChEBI" id="CHEBI:30013"/>
        <dbReference type="ChEBI" id="CHEBI:43474"/>
        <dbReference type="ChEBI" id="CHEBI:61977"/>
        <dbReference type="EC" id="3.1.3.16"/>
    </reaction>
</comment>
<dbReference type="PRINTS" id="PR00114">
    <property type="entry name" value="STPHPHTASE"/>
</dbReference>
<sequence length="375" mass="42938">MSSNEDKSQFDIDSLIELLLGDQMGNISEETIKILCAKSKEIFLRQPILLELEPPLKVCGNICGFYDDLLQIFASGGVPSQTNYLFLGNYVDRGKQSIKTICLLLAYKIKYSDKLFLLRGNHECSSINRIYGFYAECRRRYSIKLWKSFNECFNCLPVAAIVGKKIFCCQGGLSPELSNLDQIRQIQRPTDVPDTGLLCDLLWADPDNSVQDWCENDAGVSCRFGINVLSKFLNRHNMDLVCRSHQVVENGYEFFGNRQLVTIFSIRDYMGEFDNASAIMSINENLMCSFTVFKSRKKQSENWNTGGYGIISQTMSCKIEANNQYKVHTADSNQHVKWADMEMSTSLEEHTLYSLYTEIYRLILNNDQHFVVTRI</sequence>
<comment type="catalytic activity">
    <reaction evidence="6">
        <text>O-phospho-L-seryl-[protein] + H2O = L-seryl-[protein] + phosphate</text>
        <dbReference type="Rhea" id="RHEA:20629"/>
        <dbReference type="Rhea" id="RHEA-COMP:9863"/>
        <dbReference type="Rhea" id="RHEA-COMP:11604"/>
        <dbReference type="ChEBI" id="CHEBI:15377"/>
        <dbReference type="ChEBI" id="CHEBI:29999"/>
        <dbReference type="ChEBI" id="CHEBI:43474"/>
        <dbReference type="ChEBI" id="CHEBI:83421"/>
        <dbReference type="EC" id="3.1.3.16"/>
    </reaction>
</comment>
<keyword evidence="3 9" id="KW-0378">Hydrolase</keyword>
<evidence type="ECO:0000256" key="6">
    <source>
        <dbReference type="ARBA" id="ARBA00047761"/>
    </source>
</evidence>
<evidence type="ECO:0000256" key="4">
    <source>
        <dbReference type="ARBA" id="ARBA00022912"/>
    </source>
</evidence>
<dbReference type="Pfam" id="PF00149">
    <property type="entry name" value="Metallophos"/>
    <property type="match status" value="1"/>
</dbReference>
<accession>A0A816KVR4</accession>
<dbReference type="SMART" id="SM00156">
    <property type="entry name" value="PP2Ac"/>
    <property type="match status" value="1"/>
</dbReference>
<dbReference type="GO" id="GO:0005737">
    <property type="term" value="C:cytoplasm"/>
    <property type="evidence" value="ECO:0007669"/>
    <property type="project" value="TreeGrafter"/>
</dbReference>
<dbReference type="InterPro" id="IPR006186">
    <property type="entry name" value="Ser/Thr-sp_prot-phosphatase"/>
</dbReference>
<dbReference type="EMBL" id="CAJNRE010000249">
    <property type="protein sequence ID" value="CAF1924878.1"/>
    <property type="molecule type" value="Genomic_DNA"/>
</dbReference>
<evidence type="ECO:0000256" key="7">
    <source>
        <dbReference type="ARBA" id="ARBA00048336"/>
    </source>
</evidence>
<dbReference type="GO" id="GO:0031272">
    <property type="term" value="P:regulation of pseudopodium assembly"/>
    <property type="evidence" value="ECO:0007669"/>
    <property type="project" value="UniProtKB-ARBA"/>
</dbReference>
<dbReference type="PANTHER" id="PTHR11668:SF516">
    <property type="entry name" value="SERINE_THREONINE SPECIFIC PROTEIN PHOSPHATASES DOMAIN-CONTAINING PROTEIN"/>
    <property type="match status" value="1"/>
</dbReference>
<dbReference type="Proteomes" id="UP000663824">
    <property type="component" value="Unassembled WGS sequence"/>
</dbReference>
<evidence type="ECO:0000256" key="5">
    <source>
        <dbReference type="ARBA" id="ARBA00023211"/>
    </source>
</evidence>
<comment type="caution">
    <text evidence="11">The sequence shown here is derived from an EMBL/GenBank/DDBJ whole genome shotgun (WGS) entry which is preliminary data.</text>
</comment>
<dbReference type="Gene3D" id="3.60.21.10">
    <property type="match status" value="1"/>
</dbReference>
<proteinExistence type="inferred from homology"/>
<organism evidence="11 12">
    <name type="scientific">Rotaria magnacalcarata</name>
    <dbReference type="NCBI Taxonomy" id="392030"/>
    <lineage>
        <taxon>Eukaryota</taxon>
        <taxon>Metazoa</taxon>
        <taxon>Spiralia</taxon>
        <taxon>Gnathifera</taxon>
        <taxon>Rotifera</taxon>
        <taxon>Eurotatoria</taxon>
        <taxon>Bdelloidea</taxon>
        <taxon>Philodinida</taxon>
        <taxon>Philodinidae</taxon>
        <taxon>Rotaria</taxon>
    </lineage>
</organism>
<gene>
    <name evidence="11" type="ORF">MBJ925_LOCUS3186</name>
</gene>
<dbReference type="GO" id="GO:0018991">
    <property type="term" value="P:egg-laying behavior"/>
    <property type="evidence" value="ECO:0007669"/>
    <property type="project" value="UniProtKB-ARBA"/>
</dbReference>
<evidence type="ECO:0000256" key="3">
    <source>
        <dbReference type="ARBA" id="ARBA00022801"/>
    </source>
</evidence>
<evidence type="ECO:0000256" key="9">
    <source>
        <dbReference type="RuleBase" id="RU004273"/>
    </source>
</evidence>
<name>A0A816KVR4_9BILA</name>
<dbReference type="GO" id="GO:0097723">
    <property type="term" value="P:amoeboid sperm motility"/>
    <property type="evidence" value="ECO:0007669"/>
    <property type="project" value="UniProtKB-ARBA"/>
</dbReference>
<dbReference type="InterPro" id="IPR004843">
    <property type="entry name" value="Calcineurin-like_PHP"/>
</dbReference>
<dbReference type="GO" id="GO:0004722">
    <property type="term" value="F:protein serine/threonine phosphatase activity"/>
    <property type="evidence" value="ECO:0007669"/>
    <property type="project" value="UniProtKB-EC"/>
</dbReference>
<evidence type="ECO:0000256" key="8">
    <source>
        <dbReference type="ARBA" id="ARBA00054219"/>
    </source>
</evidence>
<evidence type="ECO:0000313" key="12">
    <source>
        <dbReference type="Proteomes" id="UP000663824"/>
    </source>
</evidence>
<evidence type="ECO:0000259" key="10">
    <source>
        <dbReference type="PROSITE" id="PS00125"/>
    </source>
</evidence>
<dbReference type="GO" id="GO:0046872">
    <property type="term" value="F:metal ion binding"/>
    <property type="evidence" value="ECO:0007669"/>
    <property type="project" value="UniProtKB-KW"/>
</dbReference>
<dbReference type="FunFam" id="3.60.21.10:FF:000026">
    <property type="entry name" value="Serine/threonine-protein phosphatase"/>
    <property type="match status" value="1"/>
</dbReference>
<comment type="similarity">
    <text evidence="1 9">Belongs to the PPP phosphatase family.</text>
</comment>
<dbReference type="GO" id="GO:0031143">
    <property type="term" value="C:pseudopodium"/>
    <property type="evidence" value="ECO:0007669"/>
    <property type="project" value="UniProtKB-ARBA"/>
</dbReference>
<evidence type="ECO:0000313" key="11">
    <source>
        <dbReference type="EMBL" id="CAF1924878.1"/>
    </source>
</evidence>